<sequence length="222" mass="26159">MKNNFIKVFARFYRVSAKSHLELTPELVEALIGLMLGDLHAERKNLNSNTRLQFKQSDKNKDYIDHLYNLFKEFCGSAPKITTWFDNRPNRNKLYGSIKFSTFSLPCFNMFRDMFYDLAGVKYIPDNLEEFLTARSLAYWLMDDGYKSVSGFYFCTDSYSLEDIHKLANILRNKFDLECGVHKHTNGHRLYIFSSSKDKLLQLIKPYLLPHFYYKFNLEVAA</sequence>
<dbReference type="EMBL" id="MW995476">
    <property type="protein sequence ID" value="QWC53747.1"/>
    <property type="molecule type" value="Genomic_DNA"/>
</dbReference>
<dbReference type="GO" id="GO:0000373">
    <property type="term" value="P:Group II intron splicing"/>
    <property type="evidence" value="ECO:0007669"/>
    <property type="project" value="TreeGrafter"/>
</dbReference>
<feature type="domain" description="Homing endonuclease LAGLIDADG" evidence="1">
    <location>
        <begin position="29"/>
        <end position="200"/>
    </location>
</feature>
<keyword evidence="2" id="KW-0496">Mitochondrion</keyword>
<proteinExistence type="predicted"/>
<name>A0A8E8L8D4_9AGAM</name>
<keyword evidence="2" id="KW-0378">Hydrolase</keyword>
<dbReference type="InterPro" id="IPR052500">
    <property type="entry name" value="Chloro/Mito_RNA_Process"/>
</dbReference>
<organism evidence="2">
    <name type="scientific">Rhizoctonia solani</name>
    <dbReference type="NCBI Taxonomy" id="456999"/>
    <lineage>
        <taxon>Eukaryota</taxon>
        <taxon>Fungi</taxon>
        <taxon>Dikarya</taxon>
        <taxon>Basidiomycota</taxon>
        <taxon>Agaricomycotina</taxon>
        <taxon>Agaricomycetes</taxon>
        <taxon>Cantharellales</taxon>
        <taxon>Ceratobasidiaceae</taxon>
        <taxon>Rhizoctonia</taxon>
    </lineage>
</organism>
<dbReference type="AlphaFoldDB" id="A0A8E8L8D4"/>
<geneLocation type="mitochondrion" evidence="2"/>
<dbReference type="GO" id="GO:0004519">
    <property type="term" value="F:endonuclease activity"/>
    <property type="evidence" value="ECO:0007669"/>
    <property type="project" value="UniProtKB-KW"/>
</dbReference>
<dbReference type="InterPro" id="IPR004860">
    <property type="entry name" value="LAGLIDADG_dom"/>
</dbReference>
<keyword evidence="2" id="KW-0255">Endonuclease</keyword>
<dbReference type="PANTHER" id="PTHR47539">
    <property type="entry name" value="PENTATRICOPEPTIDE REPEAT-CONTAINING PROTEIN OTP51, CHLOROPLASTIC"/>
    <property type="match status" value="1"/>
</dbReference>
<evidence type="ECO:0000313" key="2">
    <source>
        <dbReference type="EMBL" id="QWC53747.1"/>
    </source>
</evidence>
<evidence type="ECO:0000259" key="1">
    <source>
        <dbReference type="Pfam" id="PF03161"/>
    </source>
</evidence>
<keyword evidence="2" id="KW-0540">Nuclease</keyword>
<dbReference type="PANTHER" id="PTHR47539:SF1">
    <property type="entry name" value="PENTATRICOPEPTIDE REPEAT-CONTAINING PROTEIN OTP51, CHLOROPLASTIC"/>
    <property type="match status" value="1"/>
</dbReference>
<protein>
    <submittedName>
        <fullName evidence="2">LAGLIDADG homing endonuclease</fullName>
    </submittedName>
</protein>
<dbReference type="Pfam" id="PF03161">
    <property type="entry name" value="LAGLIDADG_2"/>
    <property type="match status" value="1"/>
</dbReference>
<gene>
    <name evidence="2" type="primary">mcg16</name>
</gene>
<accession>A0A8E8L8D4</accession>
<reference evidence="2" key="1">
    <citation type="submission" date="2021-04" db="EMBL/GenBank/DDBJ databases">
        <title>Mitogenome analysis reveals the evolution and host adaptation in Rhizoctonia solani.</title>
        <authorList>
            <person name="Zheng A."/>
            <person name="Lin R."/>
            <person name="Xia Y."/>
            <person name="Zhang D."/>
            <person name="Xiang X."/>
            <person name="Niu X."/>
            <person name="Liu Y."/>
            <person name="Jiang L."/>
            <person name="Wang X."/>
        </authorList>
    </citation>
    <scope>NUCLEOTIDE SEQUENCE</scope>
    <source>
        <strain evidence="2">AG1-IC</strain>
    </source>
</reference>
<dbReference type="GO" id="GO:0045292">
    <property type="term" value="P:mRNA cis splicing, via spliceosome"/>
    <property type="evidence" value="ECO:0007669"/>
    <property type="project" value="TreeGrafter"/>
</dbReference>